<dbReference type="InterPro" id="IPR010119">
    <property type="entry name" value="Gluconeogen_factor"/>
</dbReference>
<reference evidence="2" key="1">
    <citation type="submission" date="2020-04" db="EMBL/GenBank/DDBJ databases">
        <authorList>
            <person name="Zhang T."/>
        </authorList>
    </citation>
    <scope>NUCLEOTIDE SEQUENCE</scope>
    <source>
        <strain evidence="2">HKST-UBA03</strain>
    </source>
</reference>
<dbReference type="InterPro" id="IPR038136">
    <property type="entry name" value="CofD-like_dom_sf"/>
</dbReference>
<accession>A0A955RR30</accession>
<dbReference type="PANTHER" id="PTHR30135">
    <property type="entry name" value="UNCHARACTERIZED PROTEIN YVCK-RELATED"/>
    <property type="match status" value="1"/>
</dbReference>
<dbReference type="SUPFAM" id="SSF142338">
    <property type="entry name" value="CofD-like"/>
    <property type="match status" value="1"/>
</dbReference>
<evidence type="ECO:0000313" key="2">
    <source>
        <dbReference type="EMBL" id="MCA9392291.1"/>
    </source>
</evidence>
<evidence type="ECO:0000313" key="3">
    <source>
        <dbReference type="Proteomes" id="UP000751518"/>
    </source>
</evidence>
<dbReference type="Gene3D" id="3.40.50.10680">
    <property type="entry name" value="CofD-like domains"/>
    <property type="match status" value="1"/>
</dbReference>
<gene>
    <name evidence="2" type="ORF">KC614_03755</name>
</gene>
<keyword evidence="1" id="KW-0963">Cytoplasm</keyword>
<comment type="caution">
    <text evidence="2">The sequence shown here is derived from an EMBL/GenBank/DDBJ whole genome shotgun (WGS) entry which is preliminary data.</text>
</comment>
<sequence length="330" mass="36308">MKNIVVIGGGTGSFVALSGLKTYVDKLHLDAIVTVADSGGSAKQERDEFGLLPVSDVRKALLALSRDTDERHQRMLRELFKYRFVNGQAGLRGGTFGNLFLVALSNVLGSEQEAIEEVEKMLQTEGSVIPVSLKTSNLVMEYENGQVIVGEHYLDNFPGDGTVAVNKLSLLPPLEANPKAIESIETADIIILPPGDLFASVLVNFQVAGIKEALLKKSPKVFYAVNLMTKYGQTYDLTARGHVDWVEKAIGMKLDKILINNAPLPQEAIGLYEAEKDYPVVDDLEDDERIIRCDLLSQEIVKNEKGDSIKRSLIRHDPEKFGRAIISILD</sequence>
<dbReference type="GO" id="GO:0043743">
    <property type="term" value="F:LPPG:FO 2-phospho-L-lactate transferase activity"/>
    <property type="evidence" value="ECO:0007669"/>
    <property type="project" value="InterPro"/>
</dbReference>
<reference evidence="2" key="2">
    <citation type="journal article" date="2021" name="Microbiome">
        <title>Successional dynamics and alternative stable states in a saline activated sludge microbial community over 9 years.</title>
        <authorList>
            <person name="Wang Y."/>
            <person name="Ye J."/>
            <person name="Ju F."/>
            <person name="Liu L."/>
            <person name="Boyd J.A."/>
            <person name="Deng Y."/>
            <person name="Parks D.H."/>
            <person name="Jiang X."/>
            <person name="Yin X."/>
            <person name="Woodcroft B.J."/>
            <person name="Tyson G.W."/>
            <person name="Hugenholtz P."/>
            <person name="Polz M.F."/>
            <person name="Zhang T."/>
        </authorList>
    </citation>
    <scope>NUCLEOTIDE SEQUENCE</scope>
    <source>
        <strain evidence="2">HKST-UBA03</strain>
    </source>
</reference>
<organism evidence="2 3">
    <name type="scientific">candidate division WWE3 bacterium</name>
    <dbReference type="NCBI Taxonomy" id="2053526"/>
    <lineage>
        <taxon>Bacteria</taxon>
        <taxon>Katanobacteria</taxon>
    </lineage>
</organism>
<dbReference type="InterPro" id="IPR002882">
    <property type="entry name" value="CofD"/>
</dbReference>
<dbReference type="CDD" id="cd07187">
    <property type="entry name" value="YvcK_like"/>
    <property type="match status" value="1"/>
</dbReference>
<dbReference type="AlphaFoldDB" id="A0A955RR30"/>
<protein>
    <submittedName>
        <fullName evidence="2">YvcK family protein</fullName>
    </submittedName>
</protein>
<dbReference type="NCBIfam" id="TIGR01826">
    <property type="entry name" value="CofD_related"/>
    <property type="match status" value="1"/>
</dbReference>
<dbReference type="Proteomes" id="UP000751518">
    <property type="component" value="Unassembled WGS sequence"/>
</dbReference>
<proteinExistence type="predicted"/>
<dbReference type="EMBL" id="JAGQKZ010000035">
    <property type="protein sequence ID" value="MCA9392291.1"/>
    <property type="molecule type" value="Genomic_DNA"/>
</dbReference>
<name>A0A955RR30_UNCKA</name>
<evidence type="ECO:0000256" key="1">
    <source>
        <dbReference type="ARBA" id="ARBA00022490"/>
    </source>
</evidence>
<dbReference type="PANTHER" id="PTHR30135:SF3">
    <property type="entry name" value="GLUCONEOGENESIS FACTOR-RELATED"/>
    <property type="match status" value="1"/>
</dbReference>
<dbReference type="Pfam" id="PF01933">
    <property type="entry name" value="CofD"/>
    <property type="match status" value="1"/>
</dbReference>